<feature type="compositionally biased region" description="Basic and acidic residues" evidence="1">
    <location>
        <begin position="351"/>
        <end position="360"/>
    </location>
</feature>
<dbReference type="AlphaFoldDB" id="A0AAD5UW97"/>
<comment type="caution">
    <text evidence="2">The sequence shown here is derived from an EMBL/GenBank/DDBJ whole genome shotgun (WGS) entry which is preliminary data.</text>
</comment>
<dbReference type="Proteomes" id="UP001212997">
    <property type="component" value="Unassembled WGS sequence"/>
</dbReference>
<feature type="region of interest" description="Disordered" evidence="1">
    <location>
        <begin position="1"/>
        <end position="24"/>
    </location>
</feature>
<feature type="compositionally biased region" description="Basic and acidic residues" evidence="1">
    <location>
        <begin position="371"/>
        <end position="381"/>
    </location>
</feature>
<evidence type="ECO:0000313" key="2">
    <source>
        <dbReference type="EMBL" id="KAJ3479295.1"/>
    </source>
</evidence>
<sequence length="393" mass="43874">MRPADDPLNRDGVPHGFQQLRPPQEPVALPRILQAGPVYSSSVRHAEFGGSISAGEVPTPSLAMSYTFGCTQNRGAHLFLPDDADAFVHCSKRVFTNYVLENYNSWCRFANDKGFDMSDSELHGPVLIRSTTKTSAWGVASWMNQSSNHDLMVHCAPTGGSRLAASVSFSSRTGLASNVHHRSGPEPALNQASTGERPTRDQCIFVSYFFAKLNMFRGRQIVAAAEPQPDRSRKPEEPPKSDDLPVQESTTERPDVDIAVASHEDLKLVYEPPWPLDQSSFSSRRPDFPAEIEVIEADFKMGTISGENELPTTLWNPPRTDDTAFSYSESDGKPERCELETRLAHSRQQLHRLEGNDEKGHLKRDRHHTPPRGDHDFSHDHAPKRRKTEVSRA</sequence>
<evidence type="ECO:0000313" key="3">
    <source>
        <dbReference type="Proteomes" id="UP001212997"/>
    </source>
</evidence>
<proteinExistence type="predicted"/>
<dbReference type="EMBL" id="JANAWD010000448">
    <property type="protein sequence ID" value="KAJ3479295.1"/>
    <property type="molecule type" value="Genomic_DNA"/>
</dbReference>
<protein>
    <submittedName>
        <fullName evidence="2">Uncharacterized protein</fullName>
    </submittedName>
</protein>
<gene>
    <name evidence="2" type="ORF">NLI96_g9160</name>
</gene>
<feature type="region of interest" description="Disordered" evidence="1">
    <location>
        <begin position="176"/>
        <end position="196"/>
    </location>
</feature>
<organism evidence="2 3">
    <name type="scientific">Meripilus lineatus</name>
    <dbReference type="NCBI Taxonomy" id="2056292"/>
    <lineage>
        <taxon>Eukaryota</taxon>
        <taxon>Fungi</taxon>
        <taxon>Dikarya</taxon>
        <taxon>Basidiomycota</taxon>
        <taxon>Agaricomycotina</taxon>
        <taxon>Agaricomycetes</taxon>
        <taxon>Polyporales</taxon>
        <taxon>Meripilaceae</taxon>
        <taxon>Meripilus</taxon>
    </lineage>
</organism>
<evidence type="ECO:0000256" key="1">
    <source>
        <dbReference type="SAM" id="MobiDB-lite"/>
    </source>
</evidence>
<feature type="compositionally biased region" description="Basic and acidic residues" evidence="1">
    <location>
        <begin position="228"/>
        <end position="243"/>
    </location>
</feature>
<feature type="compositionally biased region" description="Basic residues" evidence="1">
    <location>
        <begin position="361"/>
        <end position="370"/>
    </location>
</feature>
<feature type="region of interest" description="Disordered" evidence="1">
    <location>
        <begin position="308"/>
        <end position="393"/>
    </location>
</feature>
<name>A0AAD5UW97_9APHY</name>
<feature type="region of interest" description="Disordered" evidence="1">
    <location>
        <begin position="224"/>
        <end position="254"/>
    </location>
</feature>
<keyword evidence="3" id="KW-1185">Reference proteome</keyword>
<feature type="compositionally biased region" description="Basic and acidic residues" evidence="1">
    <location>
        <begin position="1"/>
        <end position="13"/>
    </location>
</feature>
<accession>A0AAD5UW97</accession>
<feature type="compositionally biased region" description="Basic and acidic residues" evidence="1">
    <location>
        <begin position="330"/>
        <end position="343"/>
    </location>
</feature>
<reference evidence="2" key="1">
    <citation type="submission" date="2022-07" db="EMBL/GenBank/DDBJ databases">
        <title>Genome Sequence of Physisporinus lineatus.</title>
        <authorList>
            <person name="Buettner E."/>
        </authorList>
    </citation>
    <scope>NUCLEOTIDE SEQUENCE</scope>
    <source>
        <strain evidence="2">VT162</strain>
    </source>
</reference>